<dbReference type="PANTHER" id="PTHR30237">
    <property type="entry name" value="MURAMOYLTETRAPEPTIDE CARBOXYPEPTIDASE"/>
    <property type="match status" value="1"/>
</dbReference>
<dbReference type="InterPro" id="IPR027461">
    <property type="entry name" value="Carboxypeptidase_A_C_sf"/>
</dbReference>
<evidence type="ECO:0000256" key="1">
    <source>
        <dbReference type="ARBA" id="ARBA00010233"/>
    </source>
</evidence>
<dbReference type="SUPFAM" id="SSF52317">
    <property type="entry name" value="Class I glutamine amidotransferase-like"/>
    <property type="match status" value="1"/>
</dbReference>
<dbReference type="GO" id="GO:0008236">
    <property type="term" value="F:serine-type peptidase activity"/>
    <property type="evidence" value="ECO:0007669"/>
    <property type="project" value="UniProtKB-KW"/>
</dbReference>
<evidence type="ECO:0000259" key="8">
    <source>
        <dbReference type="Pfam" id="PF17676"/>
    </source>
</evidence>
<dbReference type="PIRSF" id="PIRSF028757">
    <property type="entry name" value="LD-carboxypeptidase"/>
    <property type="match status" value="1"/>
</dbReference>
<evidence type="ECO:0000256" key="2">
    <source>
        <dbReference type="ARBA" id="ARBA00022645"/>
    </source>
</evidence>
<evidence type="ECO:0000256" key="3">
    <source>
        <dbReference type="ARBA" id="ARBA00022670"/>
    </source>
</evidence>
<dbReference type="KEGG" id="sbat:G4Z16_04600"/>
<evidence type="ECO:0000256" key="6">
    <source>
        <dbReference type="PIRSR" id="PIRSR028757-1"/>
    </source>
</evidence>
<keyword evidence="3" id="KW-0645">Protease</keyword>
<dbReference type="InterPro" id="IPR029062">
    <property type="entry name" value="Class_I_gatase-like"/>
</dbReference>
<evidence type="ECO:0000256" key="4">
    <source>
        <dbReference type="ARBA" id="ARBA00022801"/>
    </source>
</evidence>
<dbReference type="GO" id="GO:0004180">
    <property type="term" value="F:carboxypeptidase activity"/>
    <property type="evidence" value="ECO:0007669"/>
    <property type="project" value="UniProtKB-KW"/>
</dbReference>
<dbReference type="InterPro" id="IPR027478">
    <property type="entry name" value="LdcA_N"/>
</dbReference>
<dbReference type="EMBL" id="CP048882">
    <property type="protein sequence ID" value="QPP05794.1"/>
    <property type="molecule type" value="Genomic_DNA"/>
</dbReference>
<sequence length="314" mass="33577">MSRSTTAALTRLPRLRPGDRVGIVAPSGPVPEERLKAGVAILREWGLEPHVGPHVLDPHPALGHLASTDEHRVRDLQEAWCDPTLAAVISARGGYGTQRVLDLLDWDRLREAAPKLFVGYSDLTVLHEAVSQRLGLATLHGPMPTTAAFLEDEATREHLRRSLFEPETVLTIGPTAESRTLVPGRAHGMTLGGNLSLLASERGTSHARPSAAGGILLLEDIDQPPYSIDRLLTQLLRSGWFDGVAGIALGSWTACGDPEEVGAVLRDRLEPLGVPVVEELGFGHGPSTPTLPLGVPAVLDADARTLTYDEPGLL</sequence>
<dbReference type="GO" id="GO:0006508">
    <property type="term" value="P:proteolysis"/>
    <property type="evidence" value="ECO:0007669"/>
    <property type="project" value="UniProtKB-KW"/>
</dbReference>
<dbReference type="RefSeq" id="WP_197349311.1">
    <property type="nucleotide sequence ID" value="NZ_CP048882.1"/>
</dbReference>
<name>A0A7T1T3Q5_9ACTN</name>
<dbReference type="Gene3D" id="3.40.50.10740">
    <property type="entry name" value="Class I glutamine amidotransferase-like"/>
    <property type="match status" value="1"/>
</dbReference>
<dbReference type="SUPFAM" id="SSF141986">
    <property type="entry name" value="LD-carboxypeptidase A C-terminal domain-like"/>
    <property type="match status" value="1"/>
</dbReference>
<keyword evidence="4" id="KW-0378">Hydrolase</keyword>
<evidence type="ECO:0000313" key="9">
    <source>
        <dbReference type="EMBL" id="QPP05794.1"/>
    </source>
</evidence>
<evidence type="ECO:0000259" key="7">
    <source>
        <dbReference type="Pfam" id="PF02016"/>
    </source>
</evidence>
<keyword evidence="10" id="KW-1185">Reference proteome</keyword>
<feature type="domain" description="LD-carboxypeptidase C-terminal" evidence="8">
    <location>
        <begin position="188"/>
        <end position="298"/>
    </location>
</feature>
<dbReference type="AlphaFoldDB" id="A0A7T1T3Q5"/>
<dbReference type="Pfam" id="PF02016">
    <property type="entry name" value="Peptidase_S66"/>
    <property type="match status" value="1"/>
</dbReference>
<evidence type="ECO:0000313" key="10">
    <source>
        <dbReference type="Proteomes" id="UP000595046"/>
    </source>
</evidence>
<keyword evidence="2 9" id="KW-0121">Carboxypeptidase</keyword>
<proteinExistence type="inferred from homology"/>
<dbReference type="InterPro" id="IPR003507">
    <property type="entry name" value="S66_fam"/>
</dbReference>
<gene>
    <name evidence="9" type="ORF">G4Z16_04600</name>
</gene>
<dbReference type="InterPro" id="IPR040921">
    <property type="entry name" value="Peptidase_S66C"/>
</dbReference>
<protein>
    <submittedName>
        <fullName evidence="9">LD-carboxypeptidase</fullName>
    </submittedName>
</protein>
<feature type="active site" description="Nucleophile" evidence="6">
    <location>
        <position position="121"/>
    </location>
</feature>
<dbReference type="Pfam" id="PF17676">
    <property type="entry name" value="Peptidase_S66C"/>
    <property type="match status" value="1"/>
</dbReference>
<organism evidence="9 10">
    <name type="scientific">Streptomyces bathyalis</name>
    <dbReference type="NCBI Taxonomy" id="2710756"/>
    <lineage>
        <taxon>Bacteria</taxon>
        <taxon>Bacillati</taxon>
        <taxon>Actinomycetota</taxon>
        <taxon>Actinomycetes</taxon>
        <taxon>Kitasatosporales</taxon>
        <taxon>Streptomycetaceae</taxon>
        <taxon>Streptomyces</taxon>
    </lineage>
</organism>
<dbReference type="PANTHER" id="PTHR30237:SF2">
    <property type="entry name" value="MUREIN TETRAPEPTIDE CARBOXYPEPTIDASE"/>
    <property type="match status" value="1"/>
</dbReference>
<dbReference type="Gene3D" id="3.50.30.60">
    <property type="entry name" value="LD-carboxypeptidase A C-terminal domain-like"/>
    <property type="match status" value="1"/>
</dbReference>
<feature type="active site" description="Charge relay system" evidence="6">
    <location>
        <position position="219"/>
    </location>
</feature>
<feature type="domain" description="LD-carboxypeptidase N-terminal" evidence="7">
    <location>
        <begin position="21"/>
        <end position="141"/>
    </location>
</feature>
<dbReference type="InterPro" id="IPR040449">
    <property type="entry name" value="Peptidase_S66_N"/>
</dbReference>
<feature type="active site" description="Charge relay system" evidence="6">
    <location>
        <position position="284"/>
    </location>
</feature>
<keyword evidence="5" id="KW-0720">Serine protease</keyword>
<evidence type="ECO:0000256" key="5">
    <source>
        <dbReference type="ARBA" id="ARBA00022825"/>
    </source>
</evidence>
<comment type="similarity">
    <text evidence="1">Belongs to the peptidase S66 family.</text>
</comment>
<dbReference type="Proteomes" id="UP000595046">
    <property type="component" value="Chromosome"/>
</dbReference>
<accession>A0A7T1T3Q5</accession>
<dbReference type="CDD" id="cd07025">
    <property type="entry name" value="Peptidase_S66"/>
    <property type="match status" value="1"/>
</dbReference>
<reference evidence="10" key="1">
    <citation type="submission" date="2020-02" db="EMBL/GenBank/DDBJ databases">
        <title>Streptomyces sp. ASO4wet.</title>
        <authorList>
            <person name="Risdian C."/>
            <person name="Landwehr W."/>
            <person name="Schupp P."/>
            <person name="Wink J."/>
        </authorList>
    </citation>
    <scope>NUCLEOTIDE SEQUENCE [LARGE SCALE GENOMIC DNA]</scope>
    <source>
        <strain evidence="10">ASO4wet</strain>
    </source>
</reference>